<dbReference type="AlphaFoldDB" id="A0A067SB31"/>
<reference evidence="4" key="1">
    <citation type="journal article" date="2014" name="Proc. Natl. Acad. Sci. U.S.A.">
        <title>Extensive sampling of basidiomycete genomes demonstrates inadequacy of the white-rot/brown-rot paradigm for wood decay fungi.</title>
        <authorList>
            <person name="Riley R."/>
            <person name="Salamov A.A."/>
            <person name="Brown D.W."/>
            <person name="Nagy L.G."/>
            <person name="Floudas D."/>
            <person name="Held B.W."/>
            <person name="Levasseur A."/>
            <person name="Lombard V."/>
            <person name="Morin E."/>
            <person name="Otillar R."/>
            <person name="Lindquist E.A."/>
            <person name="Sun H."/>
            <person name="LaButti K.M."/>
            <person name="Schmutz J."/>
            <person name="Jabbour D."/>
            <person name="Luo H."/>
            <person name="Baker S.E."/>
            <person name="Pisabarro A.G."/>
            <person name="Walton J.D."/>
            <person name="Blanchette R.A."/>
            <person name="Henrissat B."/>
            <person name="Martin F."/>
            <person name="Cullen D."/>
            <person name="Hibbett D.S."/>
            <person name="Grigoriev I.V."/>
        </authorList>
    </citation>
    <scope>NUCLEOTIDE SEQUENCE [LARGE SCALE GENOMIC DNA]</scope>
    <source>
        <strain evidence="4">CBS 339.88</strain>
    </source>
</reference>
<accession>A0A067SB31</accession>
<feature type="compositionally biased region" description="Basic and acidic residues" evidence="1">
    <location>
        <begin position="150"/>
        <end position="163"/>
    </location>
</feature>
<keyword evidence="4" id="KW-1185">Reference proteome</keyword>
<feature type="chain" id="PRO_5001648336" evidence="2">
    <location>
        <begin position="21"/>
        <end position="176"/>
    </location>
</feature>
<feature type="compositionally biased region" description="Basic residues" evidence="1">
    <location>
        <begin position="164"/>
        <end position="176"/>
    </location>
</feature>
<feature type="signal peptide" evidence="2">
    <location>
        <begin position="1"/>
        <end position="20"/>
    </location>
</feature>
<sequence>MRFSTTWIFVISAFLVTVFAAPLAAPERRSTPATTVAHPLPIHWEPKALQELHALGLSHDEHQAAIAYHETHLRANAPHTAATGHVTHIAHQGGSNVHEKLHISAQFKNGNGNVMKGTHPTDRAANGKKKKVQTRHIFPGPAHPLHPQYAHKEEVRHTAERAAKGAHPHPSIRYRR</sequence>
<protein>
    <submittedName>
        <fullName evidence="3">Uncharacterized protein</fullName>
    </submittedName>
</protein>
<dbReference type="EMBL" id="KL142410">
    <property type="protein sequence ID" value="KDR68140.1"/>
    <property type="molecule type" value="Genomic_DNA"/>
</dbReference>
<proteinExistence type="predicted"/>
<name>A0A067SB31_GALM3</name>
<feature type="region of interest" description="Disordered" evidence="1">
    <location>
        <begin position="110"/>
        <end position="176"/>
    </location>
</feature>
<dbReference type="HOGENOM" id="CLU_1525265_0_0_1"/>
<dbReference type="Proteomes" id="UP000027222">
    <property type="component" value="Unassembled WGS sequence"/>
</dbReference>
<organism evidence="3 4">
    <name type="scientific">Galerina marginata (strain CBS 339.88)</name>
    <dbReference type="NCBI Taxonomy" id="685588"/>
    <lineage>
        <taxon>Eukaryota</taxon>
        <taxon>Fungi</taxon>
        <taxon>Dikarya</taxon>
        <taxon>Basidiomycota</taxon>
        <taxon>Agaricomycotina</taxon>
        <taxon>Agaricomycetes</taxon>
        <taxon>Agaricomycetidae</taxon>
        <taxon>Agaricales</taxon>
        <taxon>Agaricineae</taxon>
        <taxon>Strophariaceae</taxon>
        <taxon>Galerina</taxon>
    </lineage>
</organism>
<evidence type="ECO:0000256" key="2">
    <source>
        <dbReference type="SAM" id="SignalP"/>
    </source>
</evidence>
<evidence type="ECO:0000256" key="1">
    <source>
        <dbReference type="SAM" id="MobiDB-lite"/>
    </source>
</evidence>
<evidence type="ECO:0000313" key="4">
    <source>
        <dbReference type="Proteomes" id="UP000027222"/>
    </source>
</evidence>
<keyword evidence="2" id="KW-0732">Signal</keyword>
<evidence type="ECO:0000313" key="3">
    <source>
        <dbReference type="EMBL" id="KDR68140.1"/>
    </source>
</evidence>
<gene>
    <name evidence="3" type="ORF">GALMADRAFT_161215</name>
</gene>